<keyword evidence="3" id="KW-1185">Reference proteome</keyword>
<name>A0AAE4SCT1_9EURY</name>
<evidence type="ECO:0000313" key="3">
    <source>
        <dbReference type="Proteomes" id="UP001283212"/>
    </source>
</evidence>
<accession>A0AAE4SCT1</accession>
<evidence type="ECO:0000313" key="2">
    <source>
        <dbReference type="EMBL" id="MDV0442805.1"/>
    </source>
</evidence>
<sequence length="61" mass="6618">MFGTYSVGYGVFLLIAVPVLLLCIGTAVDPSTVLLIVAVELILMAFPILAVEYQLKKQFSK</sequence>
<feature type="transmembrane region" description="Helical" evidence="1">
    <location>
        <begin position="33"/>
        <end position="51"/>
    </location>
</feature>
<keyword evidence="1" id="KW-0812">Transmembrane</keyword>
<gene>
    <name evidence="2" type="ORF">McpCs1_01510</name>
</gene>
<reference evidence="2 3" key="1">
    <citation type="submission" date="2023-06" db="EMBL/GenBank/DDBJ databases">
        <title>Genome sequence of Methancorpusculaceae sp. Cs1.</title>
        <authorList>
            <person name="Protasov E."/>
            <person name="Platt K."/>
            <person name="Poehlein A."/>
            <person name="Daniel R."/>
            <person name="Brune A."/>
        </authorList>
    </citation>
    <scope>NUCLEOTIDE SEQUENCE [LARGE SCALE GENOMIC DNA]</scope>
    <source>
        <strain evidence="2 3">Cs1</strain>
    </source>
</reference>
<evidence type="ECO:0000256" key="1">
    <source>
        <dbReference type="SAM" id="Phobius"/>
    </source>
</evidence>
<keyword evidence="1" id="KW-1133">Transmembrane helix</keyword>
<proteinExistence type="predicted"/>
<dbReference type="EMBL" id="JAWDKB010000001">
    <property type="protein sequence ID" value="MDV0442805.1"/>
    <property type="molecule type" value="Genomic_DNA"/>
</dbReference>
<protein>
    <submittedName>
        <fullName evidence="2">Uncharacterized protein</fullName>
    </submittedName>
</protein>
<dbReference type="Proteomes" id="UP001283212">
    <property type="component" value="Unassembled WGS sequence"/>
</dbReference>
<organism evidence="2 3">
    <name type="scientific">Methanorbis rubei</name>
    <dbReference type="NCBI Taxonomy" id="3028300"/>
    <lineage>
        <taxon>Archaea</taxon>
        <taxon>Methanobacteriati</taxon>
        <taxon>Methanobacteriota</taxon>
        <taxon>Stenosarchaea group</taxon>
        <taxon>Methanomicrobia</taxon>
        <taxon>Methanomicrobiales</taxon>
        <taxon>Methanocorpusculaceae</taxon>
        <taxon>Methanorbis</taxon>
    </lineage>
</organism>
<comment type="caution">
    <text evidence="2">The sequence shown here is derived from an EMBL/GenBank/DDBJ whole genome shotgun (WGS) entry which is preliminary data.</text>
</comment>
<dbReference type="AlphaFoldDB" id="A0AAE4SCT1"/>
<feature type="transmembrane region" description="Helical" evidence="1">
    <location>
        <begin position="7"/>
        <end position="27"/>
    </location>
</feature>
<keyword evidence="1" id="KW-0472">Membrane</keyword>